<feature type="domain" description="GFO/IDH/MocA-like oxidoreductase" evidence="2">
    <location>
        <begin position="125"/>
        <end position="248"/>
    </location>
</feature>
<evidence type="ECO:0000313" key="3">
    <source>
        <dbReference type="EMBL" id="TGU70600.1"/>
    </source>
</evidence>
<organism evidence="3 4">
    <name type="scientific">Geomonas terrae</name>
    <dbReference type="NCBI Taxonomy" id="2562681"/>
    <lineage>
        <taxon>Bacteria</taxon>
        <taxon>Pseudomonadati</taxon>
        <taxon>Thermodesulfobacteriota</taxon>
        <taxon>Desulfuromonadia</taxon>
        <taxon>Geobacterales</taxon>
        <taxon>Geobacteraceae</taxon>
        <taxon>Geomonas</taxon>
    </lineage>
</organism>
<dbReference type="SUPFAM" id="SSF55347">
    <property type="entry name" value="Glyceraldehyde-3-phosphate dehydrogenase-like, C-terminal domain"/>
    <property type="match status" value="1"/>
</dbReference>
<evidence type="ECO:0000259" key="1">
    <source>
        <dbReference type="Pfam" id="PF01408"/>
    </source>
</evidence>
<dbReference type="EMBL" id="SRSC01000004">
    <property type="protein sequence ID" value="TGU70600.1"/>
    <property type="molecule type" value="Genomic_DNA"/>
</dbReference>
<accession>A0A4S1CC76</accession>
<dbReference type="PANTHER" id="PTHR43377:SF1">
    <property type="entry name" value="BILIVERDIN REDUCTASE A"/>
    <property type="match status" value="1"/>
</dbReference>
<dbReference type="InterPro" id="IPR055170">
    <property type="entry name" value="GFO_IDH_MocA-like_dom"/>
</dbReference>
<feature type="domain" description="Gfo/Idh/MocA-like oxidoreductase N-terminal" evidence="1">
    <location>
        <begin position="2"/>
        <end position="90"/>
    </location>
</feature>
<evidence type="ECO:0000259" key="2">
    <source>
        <dbReference type="Pfam" id="PF22725"/>
    </source>
</evidence>
<keyword evidence="4" id="KW-1185">Reference proteome</keyword>
<dbReference type="PANTHER" id="PTHR43377">
    <property type="entry name" value="BILIVERDIN REDUCTASE A"/>
    <property type="match status" value="1"/>
</dbReference>
<sequence length="338" mass="38066">MKFLVIGLGSMGKRRIRCLKALGVQDVAGYDPRADRRAEVKERYGITVYDDFDHAVKTFSPAAFVVSVPPDRHHHYLDIAAENRIHFFVEASVVDTGFDQLKRKLAAVPIVAAPSATLLFHPAIAQIKEIVASGRLGKISNILHHSGQYLPDWHTYERVSEYYVSNPATGGGREIVPFELSWLTKVFGFPDRVCGNFRKTIEIEGADQIDDTYNMLLDYTGFLASVTVDVVSRHASRRLLVNGEFGQLIWDWDDNCIRIFNPAGSEWETIPYDMGEAAPGYNQNIGESMYIEEIRSFIAAIEGKAAFPNDMENDHRVLKLLYAVEEADRTSSYVRVEN</sequence>
<dbReference type="Pfam" id="PF01408">
    <property type="entry name" value="GFO_IDH_MocA"/>
    <property type="match status" value="1"/>
</dbReference>
<reference evidence="3 4" key="1">
    <citation type="submission" date="2019-04" db="EMBL/GenBank/DDBJ databases">
        <title>Geobacter oryzae sp. nov., ferric-reducing bacteria isolated from paddy soil.</title>
        <authorList>
            <person name="Xu Z."/>
            <person name="Masuda Y."/>
            <person name="Itoh H."/>
            <person name="Senoo K."/>
        </authorList>
    </citation>
    <scope>NUCLEOTIDE SEQUENCE [LARGE SCALE GENOMIC DNA]</scope>
    <source>
        <strain evidence="3 4">Red111</strain>
    </source>
</reference>
<evidence type="ECO:0000313" key="4">
    <source>
        <dbReference type="Proteomes" id="UP000306416"/>
    </source>
</evidence>
<dbReference type="InterPro" id="IPR000683">
    <property type="entry name" value="Gfo/Idh/MocA-like_OxRdtase_N"/>
</dbReference>
<dbReference type="InterPro" id="IPR036291">
    <property type="entry name" value="NAD(P)-bd_dom_sf"/>
</dbReference>
<dbReference type="Gene3D" id="3.30.360.10">
    <property type="entry name" value="Dihydrodipicolinate Reductase, domain 2"/>
    <property type="match status" value="1"/>
</dbReference>
<dbReference type="InterPro" id="IPR051450">
    <property type="entry name" value="Gfo/Idh/MocA_Oxidoreductases"/>
</dbReference>
<comment type="caution">
    <text evidence="3">The sequence shown here is derived from an EMBL/GenBank/DDBJ whole genome shotgun (WGS) entry which is preliminary data.</text>
</comment>
<dbReference type="SUPFAM" id="SSF51735">
    <property type="entry name" value="NAD(P)-binding Rossmann-fold domains"/>
    <property type="match status" value="1"/>
</dbReference>
<dbReference type="Proteomes" id="UP000306416">
    <property type="component" value="Unassembled WGS sequence"/>
</dbReference>
<name>A0A4S1CC76_9BACT</name>
<dbReference type="GO" id="GO:0000166">
    <property type="term" value="F:nucleotide binding"/>
    <property type="evidence" value="ECO:0007669"/>
    <property type="project" value="InterPro"/>
</dbReference>
<proteinExistence type="predicted"/>
<gene>
    <name evidence="3" type="ORF">E4633_16485</name>
</gene>
<protein>
    <submittedName>
        <fullName evidence="3">Gfo/Idh/MocA family oxidoreductase</fullName>
    </submittedName>
</protein>
<dbReference type="AlphaFoldDB" id="A0A4S1CC76"/>
<dbReference type="RefSeq" id="WP_135871777.1">
    <property type="nucleotide sequence ID" value="NZ_SRSC01000004.1"/>
</dbReference>
<dbReference type="Pfam" id="PF22725">
    <property type="entry name" value="GFO_IDH_MocA_C3"/>
    <property type="match status" value="1"/>
</dbReference>
<dbReference type="Gene3D" id="3.40.50.720">
    <property type="entry name" value="NAD(P)-binding Rossmann-like Domain"/>
    <property type="match status" value="1"/>
</dbReference>